<dbReference type="SMART" id="SM00304">
    <property type="entry name" value="HAMP"/>
    <property type="match status" value="1"/>
</dbReference>
<keyword evidence="5 9" id="KW-0418">Kinase</keyword>
<comment type="subcellular location">
    <subcellularLocation>
        <location evidence="1">Cell membrane</location>
        <topology evidence="1">Multi-pass membrane protein</topology>
    </subcellularLocation>
</comment>
<proteinExistence type="predicted"/>
<name>A0ABT6TQ22_9BACL</name>
<dbReference type="EMBL" id="JAGRPV010000001">
    <property type="protein sequence ID" value="MDI4648948.1"/>
    <property type="molecule type" value="Genomic_DNA"/>
</dbReference>
<evidence type="ECO:0000313" key="9">
    <source>
        <dbReference type="EMBL" id="MDI4648948.1"/>
    </source>
</evidence>
<organism evidence="9 10">
    <name type="scientific">Cohnella hashimotonis</name>
    <dbReference type="NCBI Taxonomy" id="2826895"/>
    <lineage>
        <taxon>Bacteria</taxon>
        <taxon>Bacillati</taxon>
        <taxon>Bacillota</taxon>
        <taxon>Bacilli</taxon>
        <taxon>Bacillales</taxon>
        <taxon>Paenibacillaceae</taxon>
        <taxon>Cohnella</taxon>
    </lineage>
</organism>
<feature type="domain" description="HAMP" evidence="8">
    <location>
        <begin position="307"/>
        <end position="360"/>
    </location>
</feature>
<dbReference type="InterPro" id="IPR003660">
    <property type="entry name" value="HAMP_dom"/>
</dbReference>
<dbReference type="CDD" id="cd06225">
    <property type="entry name" value="HAMP"/>
    <property type="match status" value="1"/>
</dbReference>
<evidence type="ECO:0000256" key="3">
    <source>
        <dbReference type="ARBA" id="ARBA00022553"/>
    </source>
</evidence>
<feature type="transmembrane region" description="Helical" evidence="7">
    <location>
        <begin position="286"/>
        <end position="305"/>
    </location>
</feature>
<dbReference type="InterPro" id="IPR010559">
    <property type="entry name" value="Sig_transdc_His_kin_internal"/>
</dbReference>
<dbReference type="Gene3D" id="6.10.340.10">
    <property type="match status" value="1"/>
</dbReference>
<dbReference type="PANTHER" id="PTHR34220">
    <property type="entry name" value="SENSOR HISTIDINE KINASE YPDA"/>
    <property type="match status" value="1"/>
</dbReference>
<dbReference type="PANTHER" id="PTHR34220:SF7">
    <property type="entry name" value="SENSOR HISTIDINE KINASE YPDA"/>
    <property type="match status" value="1"/>
</dbReference>
<evidence type="ECO:0000256" key="2">
    <source>
        <dbReference type="ARBA" id="ARBA00022475"/>
    </source>
</evidence>
<keyword evidence="7" id="KW-1133">Transmembrane helix</keyword>
<dbReference type="RefSeq" id="WP_282911622.1">
    <property type="nucleotide sequence ID" value="NZ_JAGRPV010000001.1"/>
</dbReference>
<reference evidence="9" key="1">
    <citation type="submission" date="2023-04" db="EMBL/GenBank/DDBJ databases">
        <title>Comparative genomic analysis of Cohnella hashimotonis sp. nov., isolated from the International Space Station.</title>
        <authorList>
            <person name="Venkateswaran K."/>
            <person name="Simpson A."/>
        </authorList>
    </citation>
    <scope>NUCLEOTIDE SEQUENCE</scope>
    <source>
        <strain evidence="9">F6_2S_P_1</strain>
    </source>
</reference>
<accession>A0ABT6TQ22</accession>
<evidence type="ECO:0000259" key="8">
    <source>
        <dbReference type="PROSITE" id="PS50885"/>
    </source>
</evidence>
<dbReference type="InterPro" id="IPR036890">
    <property type="entry name" value="HATPase_C_sf"/>
</dbReference>
<evidence type="ECO:0000256" key="5">
    <source>
        <dbReference type="ARBA" id="ARBA00022777"/>
    </source>
</evidence>
<evidence type="ECO:0000256" key="6">
    <source>
        <dbReference type="ARBA" id="ARBA00023136"/>
    </source>
</evidence>
<dbReference type="Proteomes" id="UP001161691">
    <property type="component" value="Unassembled WGS sequence"/>
</dbReference>
<dbReference type="Pfam" id="PF00672">
    <property type="entry name" value="HAMP"/>
    <property type="match status" value="1"/>
</dbReference>
<dbReference type="Pfam" id="PF02518">
    <property type="entry name" value="HATPase_c"/>
    <property type="match status" value="1"/>
</dbReference>
<dbReference type="InterPro" id="IPR050640">
    <property type="entry name" value="Bact_2-comp_sensor_kinase"/>
</dbReference>
<keyword evidence="4" id="KW-0808">Transferase</keyword>
<dbReference type="InterPro" id="IPR003594">
    <property type="entry name" value="HATPase_dom"/>
</dbReference>
<evidence type="ECO:0000313" key="10">
    <source>
        <dbReference type="Proteomes" id="UP001161691"/>
    </source>
</evidence>
<evidence type="ECO:0000256" key="4">
    <source>
        <dbReference type="ARBA" id="ARBA00022679"/>
    </source>
</evidence>
<dbReference type="SUPFAM" id="SSF55874">
    <property type="entry name" value="ATPase domain of HSP90 chaperone/DNA topoisomerase II/histidine kinase"/>
    <property type="match status" value="1"/>
</dbReference>
<dbReference type="PROSITE" id="PS50885">
    <property type="entry name" value="HAMP"/>
    <property type="match status" value="1"/>
</dbReference>
<protein>
    <submittedName>
        <fullName evidence="9">Histidine kinase</fullName>
    </submittedName>
</protein>
<evidence type="ECO:0000256" key="1">
    <source>
        <dbReference type="ARBA" id="ARBA00004651"/>
    </source>
</evidence>
<dbReference type="Gene3D" id="3.30.565.10">
    <property type="entry name" value="Histidine kinase-like ATPase, C-terminal domain"/>
    <property type="match status" value="1"/>
</dbReference>
<keyword evidence="7" id="KW-0812">Transmembrane</keyword>
<comment type="caution">
    <text evidence="9">The sequence shown here is derived from an EMBL/GenBank/DDBJ whole genome shotgun (WGS) entry which is preliminary data.</text>
</comment>
<sequence>MFSRLAKIPWRSIRVKLVLGLLAVTLPLIALLIYNNQYSVGVVHNQVAMSNENLIRIYMKQIDGQLTEAERHMVALQTTDPNVQTMGESASEDAYMLAKSAVSRKLSSDLTVYPYIDGFFVYSAARKDIVEAFRGSFTYAELVAMRQTMEQKVDTLISHPEYTNAAWKAERIGEPYHLVRVFGDGNLYIGAWVRVASLVEPLRSTRTGDETAVLMVNAAGEQLYSTRPLEEAGLDFSRGFGDGYYLSGRGHSHLIVGEASGKGDFGLAAAIPDRSILENLPYLKRATAIVIVLAVLMLPLGFWFLRQLLLLPLRKMVAAMRLIGQGNFSTRMEERQAPDEFQLVHQTFNLMSSQIEALKINVYEEQISKQRAELKQLQLQINPHFFMNSLNILYNLAQVKQYGLIQEMTMSLVQYFRYMFQSRRSLVLLQDELGHIGNYLRIQRMRFAGQLECAIRVPDYLGETRIPPLLLQTIVENTIKHAVRADGRTTLTIEAALDDLAEQPMVCLTVRDDGPGYSEGALADFRYGRVPTDGEGDHIGLWNARERLRLQYGDQAWMECYNDDPHGAVTEIAVPLNADGKGRKGDAYALDRR</sequence>
<dbReference type="GO" id="GO:0016301">
    <property type="term" value="F:kinase activity"/>
    <property type="evidence" value="ECO:0007669"/>
    <property type="project" value="UniProtKB-KW"/>
</dbReference>
<keyword evidence="3" id="KW-0597">Phosphoprotein</keyword>
<keyword evidence="6 7" id="KW-0472">Membrane</keyword>
<dbReference type="Pfam" id="PF06580">
    <property type="entry name" value="His_kinase"/>
    <property type="match status" value="1"/>
</dbReference>
<dbReference type="SUPFAM" id="SSF158472">
    <property type="entry name" value="HAMP domain-like"/>
    <property type="match status" value="1"/>
</dbReference>
<keyword evidence="10" id="KW-1185">Reference proteome</keyword>
<keyword evidence="2" id="KW-1003">Cell membrane</keyword>
<evidence type="ECO:0000256" key="7">
    <source>
        <dbReference type="SAM" id="Phobius"/>
    </source>
</evidence>
<gene>
    <name evidence="9" type="ORF">KB449_28685</name>
</gene>